<evidence type="ECO:0000256" key="2">
    <source>
        <dbReference type="SAM" id="Phobius"/>
    </source>
</evidence>
<organism evidence="3 4">
    <name type="scientific">Paspalum notatum var. saurae</name>
    <dbReference type="NCBI Taxonomy" id="547442"/>
    <lineage>
        <taxon>Eukaryota</taxon>
        <taxon>Viridiplantae</taxon>
        <taxon>Streptophyta</taxon>
        <taxon>Embryophyta</taxon>
        <taxon>Tracheophyta</taxon>
        <taxon>Spermatophyta</taxon>
        <taxon>Magnoliopsida</taxon>
        <taxon>Liliopsida</taxon>
        <taxon>Poales</taxon>
        <taxon>Poaceae</taxon>
        <taxon>PACMAD clade</taxon>
        <taxon>Panicoideae</taxon>
        <taxon>Andropogonodae</taxon>
        <taxon>Paspaleae</taxon>
        <taxon>Paspalinae</taxon>
        <taxon>Paspalum</taxon>
    </lineage>
</organism>
<reference evidence="3 4" key="1">
    <citation type="submission" date="2024-02" db="EMBL/GenBank/DDBJ databases">
        <title>High-quality chromosome-scale genome assembly of Pensacola bahiagrass (Paspalum notatum Flugge var. saurae).</title>
        <authorList>
            <person name="Vega J.M."/>
            <person name="Podio M."/>
            <person name="Orjuela J."/>
            <person name="Siena L.A."/>
            <person name="Pessino S.C."/>
            <person name="Combes M.C."/>
            <person name="Mariac C."/>
            <person name="Albertini E."/>
            <person name="Pupilli F."/>
            <person name="Ortiz J.P.A."/>
            <person name="Leblanc O."/>
        </authorList>
    </citation>
    <scope>NUCLEOTIDE SEQUENCE [LARGE SCALE GENOMIC DNA]</scope>
    <source>
        <strain evidence="3">R1</strain>
        <tissue evidence="3">Leaf</tissue>
    </source>
</reference>
<proteinExistence type="predicted"/>
<feature type="compositionally biased region" description="Low complexity" evidence="1">
    <location>
        <begin position="220"/>
        <end position="229"/>
    </location>
</feature>
<keyword evidence="2" id="KW-0472">Membrane</keyword>
<dbReference type="Proteomes" id="UP001341281">
    <property type="component" value="Chromosome 08"/>
</dbReference>
<gene>
    <name evidence="3" type="ORF">U9M48_036761</name>
</gene>
<keyword evidence="4" id="KW-1185">Reference proteome</keyword>
<keyword evidence="2" id="KW-0812">Transmembrane</keyword>
<feature type="transmembrane region" description="Helical" evidence="2">
    <location>
        <begin position="301"/>
        <end position="323"/>
    </location>
</feature>
<feature type="region of interest" description="Disordered" evidence="1">
    <location>
        <begin position="497"/>
        <end position="520"/>
    </location>
</feature>
<keyword evidence="2" id="KW-1133">Transmembrane helix</keyword>
<sequence>MYRIAAVSYRNDQSNGATDDLYFFSATTTSDCSLSFSPLTKSDSLFFANTSASNSPFLATASANSASKLSTLESISAFLAPRAFNSSTFAFTLPSISTRYASASFLNSCRLLSTSNFSHDAIRTASLASSNFTNNSPFRLNSSEFLPSSSATTDSKLKTFSDMAATSASFARTSSSDSARSAAASSSRASASALAPASLAASAWASRTDSCTAARRARSAATSSAAARSEGGLRHGALGRRQRGVVGGELVEARRERRHLAPPLRRLLEQHGVERLQLLRLPVPRLRRRRVLRGLRRRRHYLHGGVVAVAIGCGGGSGGGLLLGHHGGGRRPRGSFGSRNLRCFPCVFPGQASRGGLGPSPSRLAIWKPTRTGRPTRPRRFPHGTAPPTLGSGRLFPRVPPRARAPPPSSATLGRRLHRPAPLYHHFPGLHALAASSSFTFGRDTFPGLHAPLRRRTSSFALGSHRLPPPQSRPSFILHRQQDHLNLVSTVKKRLGQARSSRRSLQPARFHIPGKWGGKG</sequence>
<accession>A0AAQ3X9U8</accession>
<protein>
    <submittedName>
        <fullName evidence="3">Uncharacterized protein</fullName>
    </submittedName>
</protein>
<evidence type="ECO:0000256" key="1">
    <source>
        <dbReference type="SAM" id="MobiDB-lite"/>
    </source>
</evidence>
<feature type="region of interest" description="Disordered" evidence="1">
    <location>
        <begin position="220"/>
        <end position="239"/>
    </location>
</feature>
<evidence type="ECO:0000313" key="4">
    <source>
        <dbReference type="Proteomes" id="UP001341281"/>
    </source>
</evidence>
<dbReference type="AlphaFoldDB" id="A0AAQ3X9U8"/>
<dbReference type="EMBL" id="CP144752">
    <property type="protein sequence ID" value="WVZ90460.1"/>
    <property type="molecule type" value="Genomic_DNA"/>
</dbReference>
<name>A0AAQ3X9U8_PASNO</name>
<evidence type="ECO:0000313" key="3">
    <source>
        <dbReference type="EMBL" id="WVZ90460.1"/>
    </source>
</evidence>
<feature type="compositionally biased region" description="Pro residues" evidence="1">
    <location>
        <begin position="398"/>
        <end position="409"/>
    </location>
</feature>
<feature type="region of interest" description="Disordered" evidence="1">
    <location>
        <begin position="355"/>
        <end position="415"/>
    </location>
</feature>